<dbReference type="PROSITE" id="PS01315">
    <property type="entry name" value="CDS"/>
    <property type="match status" value="1"/>
</dbReference>
<dbReference type="RefSeq" id="WP_129687441.1">
    <property type="nucleotide sequence ID" value="NZ_LR214970.1"/>
</dbReference>
<comment type="pathway">
    <text evidence="4">Lipid metabolism.</text>
</comment>
<sequence>MKKTLLNRILPGILIVVYILINTIPLSIFSHTSLVARIFSYIFVYTLFFIMIFELFSAMRIPKYWSAFYMIIFAPVVIFPLTMNLQWFDKGSIMPSDTNLVKLMSRAAQNLAKEPMIFLLPLISSISFILLETIIRKNSFVNSLTRFFVILSSTYILIIFIKIFQISIIYKGAWIYWFSVIIVSSATDITGWLAGKYFGRKFIKKPFAPVISPNKTWEGFIGSVLLGTIASFSVGFGFNLFNNHILNSLFGLFTPLISILGDLYFSYIKRINGIKDYSKMLGGHGGLLDRLDSNSFISFFSFMLLLFA</sequence>
<gene>
    <name evidence="20" type="primary">cdsA</name>
    <name evidence="20" type="ORF">NCTC10122_00079</name>
</gene>
<feature type="transmembrane region" description="Helical" evidence="19">
    <location>
        <begin position="116"/>
        <end position="135"/>
    </location>
</feature>
<dbReference type="EMBL" id="LR214970">
    <property type="protein sequence ID" value="VEU60491.1"/>
    <property type="molecule type" value="Genomic_DNA"/>
</dbReference>
<dbReference type="PANTHER" id="PTHR46382">
    <property type="entry name" value="PHOSPHATIDATE CYTIDYLYLTRANSFERASE"/>
    <property type="match status" value="1"/>
</dbReference>
<evidence type="ECO:0000256" key="1">
    <source>
        <dbReference type="ARBA" id="ARBA00001698"/>
    </source>
</evidence>
<keyword evidence="11 18" id="KW-0812">Transmembrane</keyword>
<evidence type="ECO:0000256" key="16">
    <source>
        <dbReference type="ARBA" id="ARBA00023209"/>
    </source>
</evidence>
<keyword evidence="12 18" id="KW-0548">Nucleotidyltransferase</keyword>
<reference evidence="20 21" key="1">
    <citation type="submission" date="2019-01" db="EMBL/GenBank/DDBJ databases">
        <authorList>
            <consortium name="Pathogen Informatics"/>
        </authorList>
    </citation>
    <scope>NUCLEOTIDE SEQUENCE [LARGE SCALE GENOMIC DNA]</scope>
    <source>
        <strain evidence="20 21">NCTC10122</strain>
    </source>
</reference>
<dbReference type="Pfam" id="PF01148">
    <property type="entry name" value="CTP_transf_1"/>
    <property type="match status" value="1"/>
</dbReference>
<feature type="transmembrane region" description="Helical" evidence="19">
    <location>
        <begin position="244"/>
        <end position="267"/>
    </location>
</feature>
<evidence type="ECO:0000256" key="15">
    <source>
        <dbReference type="ARBA" id="ARBA00023136"/>
    </source>
</evidence>
<accession>A0A449A8D8</accession>
<organism evidence="20 21">
    <name type="scientific">Mycoplasmopsis bovigenitalium</name>
    <dbReference type="NCBI Taxonomy" id="2112"/>
    <lineage>
        <taxon>Bacteria</taxon>
        <taxon>Bacillati</taxon>
        <taxon>Mycoplasmatota</taxon>
        <taxon>Mycoplasmoidales</taxon>
        <taxon>Metamycoplasmataceae</taxon>
        <taxon>Mycoplasmopsis</taxon>
    </lineage>
</organism>
<feature type="transmembrane region" description="Helical" evidence="19">
    <location>
        <begin position="38"/>
        <end position="56"/>
    </location>
</feature>
<keyword evidence="10 18" id="KW-0808">Transferase</keyword>
<evidence type="ECO:0000256" key="2">
    <source>
        <dbReference type="ARBA" id="ARBA00004651"/>
    </source>
</evidence>
<proteinExistence type="inferred from homology"/>
<keyword evidence="14" id="KW-0443">Lipid metabolism</keyword>
<dbReference type="Proteomes" id="UP000290942">
    <property type="component" value="Chromosome"/>
</dbReference>
<evidence type="ECO:0000256" key="12">
    <source>
        <dbReference type="ARBA" id="ARBA00022695"/>
    </source>
</evidence>
<feature type="transmembrane region" description="Helical" evidence="19">
    <location>
        <begin position="216"/>
        <end position="238"/>
    </location>
</feature>
<dbReference type="AlphaFoldDB" id="A0A449A8D8"/>
<feature type="transmembrane region" description="Helical" evidence="19">
    <location>
        <begin position="68"/>
        <end position="88"/>
    </location>
</feature>
<evidence type="ECO:0000256" key="10">
    <source>
        <dbReference type="ARBA" id="ARBA00022679"/>
    </source>
</evidence>
<name>A0A449A8D8_9BACT</name>
<dbReference type="GO" id="GO:0005886">
    <property type="term" value="C:plasma membrane"/>
    <property type="evidence" value="ECO:0007669"/>
    <property type="project" value="UniProtKB-SubCell"/>
</dbReference>
<comment type="pathway">
    <text evidence="3 18">Phospholipid metabolism; CDP-diacylglycerol biosynthesis; CDP-diacylglycerol from sn-glycerol 3-phosphate: step 3/3.</text>
</comment>
<feature type="transmembrane region" description="Helical" evidence="19">
    <location>
        <begin position="147"/>
        <end position="168"/>
    </location>
</feature>
<keyword evidence="9" id="KW-0444">Lipid biosynthesis</keyword>
<dbReference type="UniPathway" id="UPA00557">
    <property type="reaction ID" value="UER00614"/>
</dbReference>
<dbReference type="PANTHER" id="PTHR46382:SF1">
    <property type="entry name" value="PHOSPHATIDATE CYTIDYLYLTRANSFERASE"/>
    <property type="match status" value="1"/>
</dbReference>
<keyword evidence="8" id="KW-1003">Cell membrane</keyword>
<protein>
    <recommendedName>
        <fullName evidence="7 18">Phosphatidate cytidylyltransferase</fullName>
        <ecNumber evidence="6 18">2.7.7.41</ecNumber>
    </recommendedName>
</protein>
<keyword evidence="13 19" id="KW-1133">Transmembrane helix</keyword>
<evidence type="ECO:0000256" key="9">
    <source>
        <dbReference type="ARBA" id="ARBA00022516"/>
    </source>
</evidence>
<keyword evidence="16" id="KW-0594">Phospholipid biosynthesis</keyword>
<evidence type="ECO:0000256" key="11">
    <source>
        <dbReference type="ARBA" id="ARBA00022692"/>
    </source>
</evidence>
<evidence type="ECO:0000256" key="6">
    <source>
        <dbReference type="ARBA" id="ARBA00012487"/>
    </source>
</evidence>
<dbReference type="EC" id="2.7.7.41" evidence="6 18"/>
<comment type="subcellular location">
    <subcellularLocation>
        <location evidence="2">Cell membrane</location>
        <topology evidence="2">Multi-pass membrane protein</topology>
    </subcellularLocation>
</comment>
<evidence type="ECO:0000256" key="18">
    <source>
        <dbReference type="RuleBase" id="RU003938"/>
    </source>
</evidence>
<evidence type="ECO:0000256" key="7">
    <source>
        <dbReference type="ARBA" id="ARBA00019373"/>
    </source>
</evidence>
<evidence type="ECO:0000256" key="5">
    <source>
        <dbReference type="ARBA" id="ARBA00010185"/>
    </source>
</evidence>
<evidence type="ECO:0000256" key="14">
    <source>
        <dbReference type="ARBA" id="ARBA00023098"/>
    </source>
</evidence>
<evidence type="ECO:0000313" key="20">
    <source>
        <dbReference type="EMBL" id="VEU60491.1"/>
    </source>
</evidence>
<evidence type="ECO:0000313" key="21">
    <source>
        <dbReference type="Proteomes" id="UP000290942"/>
    </source>
</evidence>
<evidence type="ECO:0000256" key="17">
    <source>
        <dbReference type="ARBA" id="ARBA00023264"/>
    </source>
</evidence>
<comment type="similarity">
    <text evidence="5 18">Belongs to the CDS family.</text>
</comment>
<keyword evidence="15 19" id="KW-0472">Membrane</keyword>
<dbReference type="InterPro" id="IPR000374">
    <property type="entry name" value="PC_trans"/>
</dbReference>
<dbReference type="GO" id="GO:0004605">
    <property type="term" value="F:phosphatidate cytidylyltransferase activity"/>
    <property type="evidence" value="ECO:0007669"/>
    <property type="project" value="UniProtKB-EC"/>
</dbReference>
<evidence type="ECO:0000256" key="19">
    <source>
        <dbReference type="SAM" id="Phobius"/>
    </source>
</evidence>
<feature type="transmembrane region" description="Helical" evidence="19">
    <location>
        <begin position="174"/>
        <end position="195"/>
    </location>
</feature>
<evidence type="ECO:0000256" key="13">
    <source>
        <dbReference type="ARBA" id="ARBA00022989"/>
    </source>
</evidence>
<keyword evidence="17" id="KW-1208">Phospholipid metabolism</keyword>
<dbReference type="GO" id="GO:0016024">
    <property type="term" value="P:CDP-diacylglycerol biosynthetic process"/>
    <property type="evidence" value="ECO:0007669"/>
    <property type="project" value="UniProtKB-UniPathway"/>
</dbReference>
<evidence type="ECO:0000256" key="8">
    <source>
        <dbReference type="ARBA" id="ARBA00022475"/>
    </source>
</evidence>
<evidence type="ECO:0000256" key="3">
    <source>
        <dbReference type="ARBA" id="ARBA00005119"/>
    </source>
</evidence>
<feature type="transmembrane region" description="Helical" evidence="19">
    <location>
        <begin position="12"/>
        <end position="32"/>
    </location>
</feature>
<comment type="catalytic activity">
    <reaction evidence="1 18">
        <text>a 1,2-diacyl-sn-glycero-3-phosphate + CTP + H(+) = a CDP-1,2-diacyl-sn-glycerol + diphosphate</text>
        <dbReference type="Rhea" id="RHEA:16229"/>
        <dbReference type="ChEBI" id="CHEBI:15378"/>
        <dbReference type="ChEBI" id="CHEBI:33019"/>
        <dbReference type="ChEBI" id="CHEBI:37563"/>
        <dbReference type="ChEBI" id="CHEBI:58332"/>
        <dbReference type="ChEBI" id="CHEBI:58608"/>
        <dbReference type="EC" id="2.7.7.41"/>
    </reaction>
</comment>
<evidence type="ECO:0000256" key="4">
    <source>
        <dbReference type="ARBA" id="ARBA00005189"/>
    </source>
</evidence>